<dbReference type="Proteomes" id="UP000499080">
    <property type="component" value="Unassembled WGS sequence"/>
</dbReference>
<protein>
    <submittedName>
        <fullName evidence="1">Uncharacterized protein</fullName>
    </submittedName>
</protein>
<name>A0A4Y2HX55_ARAVE</name>
<keyword evidence="2" id="KW-1185">Reference proteome</keyword>
<reference evidence="1 2" key="1">
    <citation type="journal article" date="2019" name="Sci. Rep.">
        <title>Orb-weaving spider Araneus ventricosus genome elucidates the spidroin gene catalogue.</title>
        <authorList>
            <person name="Kono N."/>
            <person name="Nakamura H."/>
            <person name="Ohtoshi R."/>
            <person name="Moran D.A.P."/>
            <person name="Shinohara A."/>
            <person name="Yoshida Y."/>
            <person name="Fujiwara M."/>
            <person name="Mori M."/>
            <person name="Tomita M."/>
            <person name="Arakawa K."/>
        </authorList>
    </citation>
    <scope>NUCLEOTIDE SEQUENCE [LARGE SCALE GENOMIC DNA]</scope>
</reference>
<dbReference type="AlphaFoldDB" id="A0A4Y2HX55"/>
<comment type="caution">
    <text evidence="1">The sequence shown here is derived from an EMBL/GenBank/DDBJ whole genome shotgun (WGS) entry which is preliminary data.</text>
</comment>
<evidence type="ECO:0000313" key="2">
    <source>
        <dbReference type="Proteomes" id="UP000499080"/>
    </source>
</evidence>
<accession>A0A4Y2HX55</accession>
<organism evidence="1 2">
    <name type="scientific">Araneus ventricosus</name>
    <name type="common">Orbweaver spider</name>
    <name type="synonym">Epeira ventricosa</name>
    <dbReference type="NCBI Taxonomy" id="182803"/>
    <lineage>
        <taxon>Eukaryota</taxon>
        <taxon>Metazoa</taxon>
        <taxon>Ecdysozoa</taxon>
        <taxon>Arthropoda</taxon>
        <taxon>Chelicerata</taxon>
        <taxon>Arachnida</taxon>
        <taxon>Araneae</taxon>
        <taxon>Araneomorphae</taxon>
        <taxon>Entelegynae</taxon>
        <taxon>Araneoidea</taxon>
        <taxon>Araneidae</taxon>
        <taxon>Araneus</taxon>
    </lineage>
</organism>
<sequence>MYKFSASSLFPPNAREKIGNSIDVRQNRPMRQCARTSDTDIRKVEFISHPCRQMGNLFGLSGSPTGFGSVRCTIIALGRNNGVCACSILFTFDCTAAASGIQFLSCIGVGAGGGK</sequence>
<dbReference type="EMBL" id="BGPR01002202">
    <property type="protein sequence ID" value="GBM69579.1"/>
    <property type="molecule type" value="Genomic_DNA"/>
</dbReference>
<gene>
    <name evidence="1" type="ORF">AVEN_261645_1</name>
</gene>
<evidence type="ECO:0000313" key="1">
    <source>
        <dbReference type="EMBL" id="GBM69579.1"/>
    </source>
</evidence>
<proteinExistence type="predicted"/>